<comment type="caution">
    <text evidence="2">The sequence shown here is derived from an EMBL/GenBank/DDBJ whole genome shotgun (WGS) entry which is preliminary data.</text>
</comment>
<evidence type="ECO:0000313" key="2">
    <source>
        <dbReference type="EMBL" id="KAJ4481831.1"/>
    </source>
</evidence>
<organism evidence="2 3">
    <name type="scientific">Lentinula lateritia</name>
    <dbReference type="NCBI Taxonomy" id="40482"/>
    <lineage>
        <taxon>Eukaryota</taxon>
        <taxon>Fungi</taxon>
        <taxon>Dikarya</taxon>
        <taxon>Basidiomycota</taxon>
        <taxon>Agaricomycotina</taxon>
        <taxon>Agaricomycetes</taxon>
        <taxon>Agaricomycetidae</taxon>
        <taxon>Agaricales</taxon>
        <taxon>Marasmiineae</taxon>
        <taxon>Omphalotaceae</taxon>
        <taxon>Lentinula</taxon>
    </lineage>
</organism>
<dbReference type="Proteomes" id="UP001150217">
    <property type="component" value="Unassembled WGS sequence"/>
</dbReference>
<sequence length="474" mass="51066">MTKLIKPHPPHTPSRTNAHTNESKESEEVQEPKDSKAVAFPTTSDASPFSTPSKFKFYRSSRHSTSSTSSSDNQDDHDGLRLRKPSLLKTVKRVSTKQLRSISSTLTNSAHRITLHGHGHGHHIDHSSESSESSQLSEPPHSTQSFDSSHLAPSPHSSQSAEHPELAEAKSDSSSKDARRRRVSLPSFRLLRPSSYSRSRTGSNVGSVPSSTVTSLPVPPVPANLDIGVGRSHSSPSISTERNIESTVLSPVLASPSVTPITAAATPTPTSPTPMAVSVPAALSADGEGRDTKDFRATSLGTGDDSFHHADAQEARPHPPGLLVSVELVPTSPITITSNEKAKAQTQTPSMTSRGVTEDDTAASLPPLPSSSRSVVSVSSFFSYTLPPSASPNHYSWTDDIDEQKGSENESDDEDEDSDDDSEEHIKTEKDLNRVGSHRVSEGPFISSVFILVPVFSVRRPIGFYLTWWLGRNV</sequence>
<feature type="compositionally biased region" description="Basic and acidic residues" evidence="1">
    <location>
        <begin position="287"/>
        <end position="296"/>
    </location>
</feature>
<accession>A0ABQ8VC86</accession>
<feature type="compositionally biased region" description="Basic and acidic residues" evidence="1">
    <location>
        <begin position="162"/>
        <end position="177"/>
    </location>
</feature>
<feature type="region of interest" description="Disordered" evidence="1">
    <location>
        <begin position="337"/>
        <end position="373"/>
    </location>
</feature>
<feature type="compositionally biased region" description="Basic and acidic residues" evidence="1">
    <location>
        <begin position="424"/>
        <end position="433"/>
    </location>
</feature>
<feature type="compositionally biased region" description="Polar residues" evidence="1">
    <location>
        <begin position="41"/>
        <end position="53"/>
    </location>
</feature>
<evidence type="ECO:0000313" key="3">
    <source>
        <dbReference type="Proteomes" id="UP001150217"/>
    </source>
</evidence>
<evidence type="ECO:0000256" key="1">
    <source>
        <dbReference type="SAM" id="MobiDB-lite"/>
    </source>
</evidence>
<feature type="compositionally biased region" description="Acidic residues" evidence="1">
    <location>
        <begin position="409"/>
        <end position="423"/>
    </location>
</feature>
<feature type="compositionally biased region" description="Polar residues" evidence="1">
    <location>
        <begin position="96"/>
        <end position="111"/>
    </location>
</feature>
<name>A0ABQ8VC86_9AGAR</name>
<reference evidence="2" key="1">
    <citation type="submission" date="2022-08" db="EMBL/GenBank/DDBJ databases">
        <title>A Global Phylogenomic Analysis of the Shiitake Genus Lentinula.</title>
        <authorList>
            <consortium name="DOE Joint Genome Institute"/>
            <person name="Sierra-Patev S."/>
            <person name="Min B."/>
            <person name="Naranjo-Ortiz M."/>
            <person name="Looney B."/>
            <person name="Konkel Z."/>
            <person name="Slot J.C."/>
            <person name="Sakamoto Y."/>
            <person name="Steenwyk J.L."/>
            <person name="Rokas A."/>
            <person name="Carro J."/>
            <person name="Camarero S."/>
            <person name="Ferreira P."/>
            <person name="Molpeceres G."/>
            <person name="Ruiz-Duenas F.J."/>
            <person name="Serrano A."/>
            <person name="Henrissat B."/>
            <person name="Drula E."/>
            <person name="Hughes K.W."/>
            <person name="Mata J.L."/>
            <person name="Ishikawa N.K."/>
            <person name="Vargas-Isla R."/>
            <person name="Ushijima S."/>
            <person name="Smith C.A."/>
            <person name="Ahrendt S."/>
            <person name="Andreopoulos W."/>
            <person name="He G."/>
            <person name="Labutti K."/>
            <person name="Lipzen A."/>
            <person name="Ng V."/>
            <person name="Riley R."/>
            <person name="Sandor L."/>
            <person name="Barry K."/>
            <person name="Martinez A.T."/>
            <person name="Xiao Y."/>
            <person name="Gibbons J.G."/>
            <person name="Terashima K."/>
            <person name="Grigoriev I.V."/>
            <person name="Hibbett D.S."/>
        </authorList>
    </citation>
    <scope>NUCLEOTIDE SEQUENCE</scope>
    <source>
        <strain evidence="2">RHP3577 ss4</strain>
    </source>
</reference>
<proteinExistence type="predicted"/>
<protein>
    <submittedName>
        <fullName evidence="2">Uncharacterized protein</fullName>
    </submittedName>
</protein>
<dbReference type="EMBL" id="JANVFT010000058">
    <property type="protein sequence ID" value="KAJ4481831.1"/>
    <property type="molecule type" value="Genomic_DNA"/>
</dbReference>
<feature type="region of interest" description="Disordered" evidence="1">
    <location>
        <begin position="1"/>
        <end position="219"/>
    </location>
</feature>
<keyword evidence="3" id="KW-1185">Reference proteome</keyword>
<feature type="compositionally biased region" description="Basic and acidic residues" evidence="1">
    <location>
        <begin position="21"/>
        <end position="36"/>
    </location>
</feature>
<gene>
    <name evidence="2" type="ORF">C8R41DRAFT_472894</name>
</gene>
<feature type="compositionally biased region" description="Basic and acidic residues" evidence="1">
    <location>
        <begin position="305"/>
        <end position="317"/>
    </location>
</feature>
<feature type="compositionally biased region" description="Low complexity" evidence="1">
    <location>
        <begin position="184"/>
        <end position="216"/>
    </location>
</feature>
<feature type="compositionally biased region" description="Polar residues" evidence="1">
    <location>
        <begin position="337"/>
        <end position="355"/>
    </location>
</feature>
<feature type="region of interest" description="Disordered" evidence="1">
    <location>
        <begin position="393"/>
        <end position="434"/>
    </location>
</feature>
<feature type="region of interest" description="Disordered" evidence="1">
    <location>
        <begin position="284"/>
        <end position="318"/>
    </location>
</feature>
<feature type="compositionally biased region" description="Low complexity" evidence="1">
    <location>
        <begin position="130"/>
        <end position="142"/>
    </location>
</feature>
<feature type="compositionally biased region" description="Basic residues" evidence="1">
    <location>
        <begin position="82"/>
        <end position="95"/>
    </location>
</feature>